<reference evidence="2" key="1">
    <citation type="submission" date="2016-10" db="EMBL/GenBank/DDBJ databases">
        <authorList>
            <person name="Varghese N."/>
            <person name="Submissions S."/>
        </authorList>
    </citation>
    <scope>NUCLEOTIDE SEQUENCE [LARGE SCALE GENOMIC DNA]</scope>
    <source>
        <strain evidence="2">DSM 25811 / CCM 8410 / LMG 26954 / E90</strain>
    </source>
</reference>
<proteinExistence type="predicted"/>
<dbReference type="Proteomes" id="UP000198757">
    <property type="component" value="Unassembled WGS sequence"/>
</dbReference>
<name>A0A1G7BI84_NIADE</name>
<protein>
    <submittedName>
        <fullName evidence="1">Uncharacterized protein</fullName>
    </submittedName>
</protein>
<dbReference type="AlphaFoldDB" id="A0A1G7BI84"/>
<gene>
    <name evidence="1" type="ORF">SAMN04487894_1308</name>
</gene>
<evidence type="ECO:0000313" key="2">
    <source>
        <dbReference type="Proteomes" id="UP000198757"/>
    </source>
</evidence>
<accession>A0A1G7BI84</accession>
<dbReference type="EMBL" id="FMZO01000030">
    <property type="protein sequence ID" value="SDE26682.1"/>
    <property type="molecule type" value="Genomic_DNA"/>
</dbReference>
<organism evidence="1 2">
    <name type="scientific">Niabella drilacis (strain DSM 25811 / CCM 8410 / CCUG 62505 / LMG 26954 / E90)</name>
    <dbReference type="NCBI Taxonomy" id="1285928"/>
    <lineage>
        <taxon>Bacteria</taxon>
        <taxon>Pseudomonadati</taxon>
        <taxon>Bacteroidota</taxon>
        <taxon>Chitinophagia</taxon>
        <taxon>Chitinophagales</taxon>
        <taxon>Chitinophagaceae</taxon>
        <taxon>Niabella</taxon>
    </lineage>
</organism>
<sequence>MSLSSVIATMEIQECGVERTDLIEMWGYFMGREYAHRRYGLNAHSAILEFYSAGNASPSTFNNSWYAVGENRGSVGQTIFEWNHIPAGFLHDLVDNNNYNRNITPALNESNPVIDTVSGYSISTIYSYLDGGTSSPSILMNKLRNNLPNNITPINTLIAFDALRSSYGY</sequence>
<keyword evidence="2" id="KW-1185">Reference proteome</keyword>
<evidence type="ECO:0000313" key="1">
    <source>
        <dbReference type="EMBL" id="SDE26682.1"/>
    </source>
</evidence>
<dbReference type="OrthoDB" id="683405at2"/>
<dbReference type="STRING" id="1285928.SAMN04487894_1308"/>